<dbReference type="EMBL" id="JACXVP010000003">
    <property type="protein sequence ID" value="KAG5615613.1"/>
    <property type="molecule type" value="Genomic_DNA"/>
</dbReference>
<name>A0A9J5ZTH7_SOLCO</name>
<evidence type="ECO:0000313" key="2">
    <source>
        <dbReference type="Proteomes" id="UP000824120"/>
    </source>
</evidence>
<accession>A0A9J5ZTH7</accession>
<dbReference type="AlphaFoldDB" id="A0A9J5ZTH7"/>
<evidence type="ECO:0000313" key="1">
    <source>
        <dbReference type="EMBL" id="KAG5615613.1"/>
    </source>
</evidence>
<organism evidence="1 2">
    <name type="scientific">Solanum commersonii</name>
    <name type="common">Commerson's wild potato</name>
    <name type="synonym">Commerson's nightshade</name>
    <dbReference type="NCBI Taxonomy" id="4109"/>
    <lineage>
        <taxon>Eukaryota</taxon>
        <taxon>Viridiplantae</taxon>
        <taxon>Streptophyta</taxon>
        <taxon>Embryophyta</taxon>
        <taxon>Tracheophyta</taxon>
        <taxon>Spermatophyta</taxon>
        <taxon>Magnoliopsida</taxon>
        <taxon>eudicotyledons</taxon>
        <taxon>Gunneridae</taxon>
        <taxon>Pentapetalae</taxon>
        <taxon>asterids</taxon>
        <taxon>lamiids</taxon>
        <taxon>Solanales</taxon>
        <taxon>Solanaceae</taxon>
        <taxon>Solanoideae</taxon>
        <taxon>Solaneae</taxon>
        <taxon>Solanum</taxon>
    </lineage>
</organism>
<gene>
    <name evidence="1" type="ORF">H5410_015437</name>
</gene>
<reference evidence="1 2" key="1">
    <citation type="submission" date="2020-09" db="EMBL/GenBank/DDBJ databases">
        <title>De no assembly of potato wild relative species, Solanum commersonii.</title>
        <authorList>
            <person name="Cho K."/>
        </authorList>
    </citation>
    <scope>NUCLEOTIDE SEQUENCE [LARGE SCALE GENOMIC DNA]</scope>
    <source>
        <strain evidence="1">LZ3.2</strain>
        <tissue evidence="1">Leaf</tissue>
    </source>
</reference>
<sequence length="92" mass="11141">MDSMKSSDFQKRGQMMELSSRQLLRQKLNVLPKCLKTHPRHDEIDENPIRRLKFQMFIEVKSIKNSQLKKRQITKNTFDRIRDRTNHSRNTN</sequence>
<proteinExistence type="predicted"/>
<dbReference type="Proteomes" id="UP000824120">
    <property type="component" value="Chromosome 3"/>
</dbReference>
<comment type="caution">
    <text evidence="1">The sequence shown here is derived from an EMBL/GenBank/DDBJ whole genome shotgun (WGS) entry which is preliminary data.</text>
</comment>
<protein>
    <submittedName>
        <fullName evidence="1">Uncharacterized protein</fullName>
    </submittedName>
</protein>
<keyword evidence="2" id="KW-1185">Reference proteome</keyword>